<evidence type="ECO:0000313" key="2">
    <source>
        <dbReference type="EMBL" id="KAJ7370144.1"/>
    </source>
</evidence>
<protein>
    <recommendedName>
        <fullName evidence="1">DUF4476 domain-containing protein</fullName>
    </recommendedName>
</protein>
<dbReference type="PANTHER" id="PTHR14880">
    <property type="entry name" value="PROLINE AND SERINE-RICH PROTEIN 1"/>
    <property type="match status" value="1"/>
</dbReference>
<dbReference type="Pfam" id="PF14771">
    <property type="entry name" value="DUF4476"/>
    <property type="match status" value="1"/>
</dbReference>
<sequence>MDPVSFGIVKGEVQRLPFKDDKVKAIAYAQGYLYAEQVGELMREFSCDDDRLKGLQACVGKMLPASCVGIFTILKAFNLDKNKVQALELVAVQVTDPLNYIVFNDVFPFVNDRARARVIMQRRATMAPPQAPVMNPAMAGNPYPYGRPKAAVDPNDPVYRAVDNAVTGVCSVVDSACGALFGRPSRPGAVIQRPVTYQTTTTAYVTPPGSGVQVLHVPQGATVQTIPTVAPVYQPYPYQVVQGHLPGTYTVGQAPPPYQPRAGYQAYPAYPAQQWK</sequence>
<reference evidence="2" key="1">
    <citation type="submission" date="2023-01" db="EMBL/GenBank/DDBJ databases">
        <title>Genome assembly of the deep-sea coral Lophelia pertusa.</title>
        <authorList>
            <person name="Herrera S."/>
            <person name="Cordes E."/>
        </authorList>
    </citation>
    <scope>NUCLEOTIDE SEQUENCE</scope>
    <source>
        <strain evidence="2">USNM1676648</strain>
        <tissue evidence="2">Polyp</tissue>
    </source>
</reference>
<dbReference type="Proteomes" id="UP001163046">
    <property type="component" value="Unassembled WGS sequence"/>
</dbReference>
<dbReference type="InterPro" id="IPR042616">
    <property type="entry name" value="PROSER1"/>
</dbReference>
<organism evidence="2 3">
    <name type="scientific">Desmophyllum pertusum</name>
    <dbReference type="NCBI Taxonomy" id="174260"/>
    <lineage>
        <taxon>Eukaryota</taxon>
        <taxon>Metazoa</taxon>
        <taxon>Cnidaria</taxon>
        <taxon>Anthozoa</taxon>
        <taxon>Hexacorallia</taxon>
        <taxon>Scleractinia</taxon>
        <taxon>Caryophylliina</taxon>
        <taxon>Caryophylliidae</taxon>
        <taxon>Desmophyllum</taxon>
    </lineage>
</organism>
<accession>A0A9W9YWS9</accession>
<dbReference type="PANTHER" id="PTHR14880:SF2">
    <property type="entry name" value="PROLINE AND SERINE-RICH PROTEIN 1"/>
    <property type="match status" value="1"/>
</dbReference>
<dbReference type="InterPro" id="IPR028011">
    <property type="entry name" value="DUF4476"/>
</dbReference>
<proteinExistence type="predicted"/>
<gene>
    <name evidence="2" type="primary">PROSER1_3</name>
    <name evidence="2" type="ORF">OS493_034073</name>
</gene>
<dbReference type="EMBL" id="MU826872">
    <property type="protein sequence ID" value="KAJ7370144.1"/>
    <property type="molecule type" value="Genomic_DNA"/>
</dbReference>
<evidence type="ECO:0000313" key="3">
    <source>
        <dbReference type="Proteomes" id="UP001163046"/>
    </source>
</evidence>
<comment type="caution">
    <text evidence="2">The sequence shown here is derived from an EMBL/GenBank/DDBJ whole genome shotgun (WGS) entry which is preliminary data.</text>
</comment>
<keyword evidence="3" id="KW-1185">Reference proteome</keyword>
<dbReference type="OrthoDB" id="5968166at2759"/>
<feature type="domain" description="DUF4476" evidence="1">
    <location>
        <begin position="34"/>
        <end position="120"/>
    </location>
</feature>
<dbReference type="AlphaFoldDB" id="A0A9W9YWS9"/>
<evidence type="ECO:0000259" key="1">
    <source>
        <dbReference type="Pfam" id="PF14771"/>
    </source>
</evidence>
<name>A0A9W9YWS9_9CNID</name>